<evidence type="ECO:0000313" key="1">
    <source>
        <dbReference type="EMBL" id="KAH0537952.1"/>
    </source>
</evidence>
<comment type="caution">
    <text evidence="1">The sequence shown here is derived from an EMBL/GenBank/DDBJ whole genome shotgun (WGS) entry which is preliminary data.</text>
</comment>
<reference evidence="1 2" key="1">
    <citation type="journal article" date="2021" name="J. Hered.">
        <title>A chromosome-level genome assembly of the parasitoid wasp, Cotesia glomerata (Hymenoptera: Braconidae).</title>
        <authorList>
            <person name="Pinto B.J."/>
            <person name="Weis J.J."/>
            <person name="Gamble T."/>
            <person name="Ode P.J."/>
            <person name="Paul R."/>
            <person name="Zaspel J.M."/>
        </authorList>
    </citation>
    <scope>NUCLEOTIDE SEQUENCE [LARGE SCALE GENOMIC DNA]</scope>
    <source>
        <strain evidence="1">CgM1</strain>
    </source>
</reference>
<dbReference type="Proteomes" id="UP000826195">
    <property type="component" value="Unassembled WGS sequence"/>
</dbReference>
<accession>A0AAV7HXY9</accession>
<name>A0AAV7HXY9_COTGL</name>
<dbReference type="AlphaFoldDB" id="A0AAV7HXY9"/>
<organism evidence="1 2">
    <name type="scientific">Cotesia glomerata</name>
    <name type="common">Lepidopteran parasitic wasp</name>
    <name type="synonym">Apanteles glomeratus</name>
    <dbReference type="NCBI Taxonomy" id="32391"/>
    <lineage>
        <taxon>Eukaryota</taxon>
        <taxon>Metazoa</taxon>
        <taxon>Ecdysozoa</taxon>
        <taxon>Arthropoda</taxon>
        <taxon>Hexapoda</taxon>
        <taxon>Insecta</taxon>
        <taxon>Pterygota</taxon>
        <taxon>Neoptera</taxon>
        <taxon>Endopterygota</taxon>
        <taxon>Hymenoptera</taxon>
        <taxon>Apocrita</taxon>
        <taxon>Ichneumonoidea</taxon>
        <taxon>Braconidae</taxon>
        <taxon>Microgastrinae</taxon>
        <taxon>Cotesia</taxon>
    </lineage>
</organism>
<evidence type="ECO:0000313" key="2">
    <source>
        <dbReference type="Proteomes" id="UP000826195"/>
    </source>
</evidence>
<protein>
    <submittedName>
        <fullName evidence="1">Uncharacterized protein</fullName>
    </submittedName>
</protein>
<keyword evidence="2" id="KW-1185">Reference proteome</keyword>
<gene>
    <name evidence="1" type="ORF">KQX54_001505</name>
</gene>
<sequence>MRSQAANKIDRCRSREDIVHRRKREHARIRLATYGEELQVEESIKQPNKETIGKEPLVFTFKTKDDSRYGEDHTTLEEPDSCMTVTTAAITPVIATIEDHMVIITTSIMIKPVEDIKVTTGDKKEAKITRTEDVRDSNNLQIAEEMDQ</sequence>
<proteinExistence type="predicted"/>
<dbReference type="EMBL" id="JAHXZJ010002610">
    <property type="protein sequence ID" value="KAH0537952.1"/>
    <property type="molecule type" value="Genomic_DNA"/>
</dbReference>